<accession>A0A9D4TPM4</accession>
<sequence length="320" mass="33577">MADAANQVPALTEEEVGGAMATFNMWATEDGMLEYSLEVTDIEGLTMAHIHIGNSTESGAVAVQLVPEDTSTPMLATPVSGAFSIASAMIDTSSLGGMTLSEFLDAADTEGLYVNLHTEKYPTGAIRGQVMPVPDLEFMADLSGENQPDPLTDVGSGTFMMTAGEDGTYTWELMVEDVTNLTMAHIHVGNASASGPVAVVLLPTDGESMFDPPQTGSMTYTGNFTSADIMDLTPEEFRADLRINTEMNFYVNLHSTEYPGGVIRGQLMWMNDMAMAPAEAPMAADEGMEAPAGAPGSSATTASFNAAVMLAAALLAAVML</sequence>
<evidence type="ECO:0000259" key="1">
    <source>
        <dbReference type="PROSITE" id="PS50933"/>
    </source>
</evidence>
<protein>
    <recommendedName>
        <fullName evidence="1">CHRD domain-containing protein</fullName>
    </recommendedName>
</protein>
<keyword evidence="3" id="KW-1185">Reference proteome</keyword>
<dbReference type="Proteomes" id="UP001055712">
    <property type="component" value="Unassembled WGS sequence"/>
</dbReference>
<evidence type="ECO:0000313" key="2">
    <source>
        <dbReference type="EMBL" id="KAI3431382.1"/>
    </source>
</evidence>
<dbReference type="EMBL" id="SIDB01000006">
    <property type="protein sequence ID" value="KAI3431382.1"/>
    <property type="molecule type" value="Genomic_DNA"/>
</dbReference>
<organism evidence="2 3">
    <name type="scientific">Chlorella vulgaris</name>
    <name type="common">Green alga</name>
    <dbReference type="NCBI Taxonomy" id="3077"/>
    <lineage>
        <taxon>Eukaryota</taxon>
        <taxon>Viridiplantae</taxon>
        <taxon>Chlorophyta</taxon>
        <taxon>core chlorophytes</taxon>
        <taxon>Trebouxiophyceae</taxon>
        <taxon>Chlorellales</taxon>
        <taxon>Chlorellaceae</taxon>
        <taxon>Chlorella clade</taxon>
        <taxon>Chlorella</taxon>
    </lineage>
</organism>
<evidence type="ECO:0000313" key="3">
    <source>
        <dbReference type="Proteomes" id="UP001055712"/>
    </source>
</evidence>
<dbReference type="SMART" id="SM00754">
    <property type="entry name" value="CHRD"/>
    <property type="match status" value="2"/>
</dbReference>
<dbReference type="AlphaFoldDB" id="A0A9D4TPM4"/>
<dbReference type="InterPro" id="IPR010895">
    <property type="entry name" value="CHRD"/>
</dbReference>
<dbReference type="PROSITE" id="PS50933">
    <property type="entry name" value="CHRD"/>
    <property type="match status" value="1"/>
</dbReference>
<proteinExistence type="predicted"/>
<feature type="domain" description="CHRD" evidence="1">
    <location>
        <begin position="134"/>
        <end position="272"/>
    </location>
</feature>
<dbReference type="Pfam" id="PF07452">
    <property type="entry name" value="CHRD"/>
    <property type="match status" value="2"/>
</dbReference>
<name>A0A9D4TPM4_CHLVU</name>
<reference evidence="2" key="2">
    <citation type="submission" date="2020-11" db="EMBL/GenBank/DDBJ databases">
        <authorList>
            <person name="Cecchin M."/>
            <person name="Marcolungo L."/>
            <person name="Rossato M."/>
            <person name="Girolomoni L."/>
            <person name="Cosentino E."/>
            <person name="Cuine S."/>
            <person name="Li-Beisson Y."/>
            <person name="Delledonne M."/>
            <person name="Ballottari M."/>
        </authorList>
    </citation>
    <scope>NUCLEOTIDE SEQUENCE</scope>
    <source>
        <strain evidence="2">211/11P</strain>
        <tissue evidence="2">Whole cell</tissue>
    </source>
</reference>
<gene>
    <name evidence="2" type="ORF">D9Q98_004436</name>
</gene>
<dbReference type="OrthoDB" id="515473at2759"/>
<reference evidence="2" key="1">
    <citation type="journal article" date="2019" name="Plant J.">
        <title>Chlorella vulgaris genome assembly and annotation reveals the molecular basis for metabolic acclimation to high light conditions.</title>
        <authorList>
            <person name="Cecchin M."/>
            <person name="Marcolungo L."/>
            <person name="Rossato M."/>
            <person name="Girolomoni L."/>
            <person name="Cosentino E."/>
            <person name="Cuine S."/>
            <person name="Li-Beisson Y."/>
            <person name="Delledonne M."/>
            <person name="Ballottari M."/>
        </authorList>
    </citation>
    <scope>NUCLEOTIDE SEQUENCE</scope>
    <source>
        <strain evidence="2">211/11P</strain>
    </source>
</reference>
<comment type="caution">
    <text evidence="2">The sequence shown here is derived from an EMBL/GenBank/DDBJ whole genome shotgun (WGS) entry which is preliminary data.</text>
</comment>